<gene>
    <name evidence="2" type="ORF">NDU88_001703</name>
</gene>
<comment type="caution">
    <text evidence="2">The sequence shown here is derived from an EMBL/GenBank/DDBJ whole genome shotgun (WGS) entry which is preliminary data.</text>
</comment>
<feature type="region of interest" description="Disordered" evidence="1">
    <location>
        <begin position="100"/>
        <end position="121"/>
    </location>
</feature>
<evidence type="ECO:0000313" key="3">
    <source>
        <dbReference type="Proteomes" id="UP001066276"/>
    </source>
</evidence>
<organism evidence="2 3">
    <name type="scientific">Pleurodeles waltl</name>
    <name type="common">Iberian ribbed newt</name>
    <dbReference type="NCBI Taxonomy" id="8319"/>
    <lineage>
        <taxon>Eukaryota</taxon>
        <taxon>Metazoa</taxon>
        <taxon>Chordata</taxon>
        <taxon>Craniata</taxon>
        <taxon>Vertebrata</taxon>
        <taxon>Euteleostomi</taxon>
        <taxon>Amphibia</taxon>
        <taxon>Batrachia</taxon>
        <taxon>Caudata</taxon>
        <taxon>Salamandroidea</taxon>
        <taxon>Salamandridae</taxon>
        <taxon>Pleurodelinae</taxon>
        <taxon>Pleurodeles</taxon>
    </lineage>
</organism>
<protein>
    <submittedName>
        <fullName evidence="2">Uncharacterized protein</fullName>
    </submittedName>
</protein>
<accession>A0AAV7LA92</accession>
<evidence type="ECO:0000313" key="2">
    <source>
        <dbReference type="EMBL" id="KAJ1088546.1"/>
    </source>
</evidence>
<sequence length="121" mass="12604">MRHEHLPPLAPEAEARLRSGLSLSLEAPASHRAAGLGSTPRSGFPRGARVSHWGSRLLCAAGPTPQGWHGMGGSQNASGIAPLAARSAVLRSPSLRRPSLVVARPHPPEAGSFEGDVEQPM</sequence>
<dbReference type="Proteomes" id="UP001066276">
    <property type="component" value="Chromosome 11"/>
</dbReference>
<name>A0AAV7LA92_PLEWA</name>
<dbReference type="EMBL" id="JANPWB010000015">
    <property type="protein sequence ID" value="KAJ1088546.1"/>
    <property type="molecule type" value="Genomic_DNA"/>
</dbReference>
<evidence type="ECO:0000256" key="1">
    <source>
        <dbReference type="SAM" id="MobiDB-lite"/>
    </source>
</evidence>
<reference evidence="2" key="1">
    <citation type="journal article" date="2022" name="bioRxiv">
        <title>Sequencing and chromosome-scale assembly of the giantPleurodeles waltlgenome.</title>
        <authorList>
            <person name="Brown T."/>
            <person name="Elewa A."/>
            <person name="Iarovenko S."/>
            <person name="Subramanian E."/>
            <person name="Araus A.J."/>
            <person name="Petzold A."/>
            <person name="Susuki M."/>
            <person name="Suzuki K.-i.T."/>
            <person name="Hayashi T."/>
            <person name="Toyoda A."/>
            <person name="Oliveira C."/>
            <person name="Osipova E."/>
            <person name="Leigh N.D."/>
            <person name="Simon A."/>
            <person name="Yun M.H."/>
        </authorList>
    </citation>
    <scope>NUCLEOTIDE SEQUENCE</scope>
    <source>
        <strain evidence="2">20211129_DDA</strain>
        <tissue evidence="2">Liver</tissue>
    </source>
</reference>
<dbReference type="AlphaFoldDB" id="A0AAV7LA92"/>
<proteinExistence type="predicted"/>
<keyword evidence="3" id="KW-1185">Reference proteome</keyword>